<dbReference type="RefSeq" id="WP_014957042.1">
    <property type="nucleotide sequence ID" value="NC_018645.1"/>
</dbReference>
<dbReference type="EMBL" id="FO203503">
    <property type="protein sequence ID" value="CCK79698.1"/>
    <property type="molecule type" value="Genomic_DNA"/>
</dbReference>
<dbReference type="AlphaFoldDB" id="K0NIR0"/>
<keyword evidence="2" id="KW-1185">Reference proteome</keyword>
<organism evidence="1 2">
    <name type="scientific">Desulfobacula toluolica (strain DSM 7467 / Tol2)</name>
    <dbReference type="NCBI Taxonomy" id="651182"/>
    <lineage>
        <taxon>Bacteria</taxon>
        <taxon>Pseudomonadati</taxon>
        <taxon>Thermodesulfobacteriota</taxon>
        <taxon>Desulfobacteria</taxon>
        <taxon>Desulfobacterales</taxon>
        <taxon>Desulfobacteraceae</taxon>
        <taxon>Desulfobacula</taxon>
    </lineage>
</organism>
<evidence type="ECO:0000313" key="2">
    <source>
        <dbReference type="Proteomes" id="UP000007347"/>
    </source>
</evidence>
<evidence type="ECO:0000313" key="1">
    <source>
        <dbReference type="EMBL" id="CCK79698.1"/>
    </source>
</evidence>
<dbReference type="Proteomes" id="UP000007347">
    <property type="component" value="Chromosome"/>
</dbReference>
<proteinExistence type="predicted"/>
<dbReference type="InterPro" id="IPR009241">
    <property type="entry name" value="HigB-like"/>
</dbReference>
<protein>
    <submittedName>
        <fullName evidence="1">Conserved uncharacterized protein, DUF891</fullName>
    </submittedName>
</protein>
<dbReference type="Gene3D" id="3.30.2310.20">
    <property type="entry name" value="RelE-like"/>
    <property type="match status" value="1"/>
</dbReference>
<dbReference type="SUPFAM" id="SSF143011">
    <property type="entry name" value="RelE-like"/>
    <property type="match status" value="1"/>
</dbReference>
<dbReference type="Pfam" id="PF05973">
    <property type="entry name" value="Gp49"/>
    <property type="match status" value="1"/>
</dbReference>
<dbReference type="STRING" id="651182.TOL2_C15350"/>
<dbReference type="InterPro" id="IPR035093">
    <property type="entry name" value="RelE/ParE_toxin_dom_sf"/>
</dbReference>
<gene>
    <name evidence="1" type="ordered locus">TOL2_C15350</name>
</gene>
<dbReference type="OrthoDB" id="3233388at2"/>
<dbReference type="KEGG" id="dto:TOL2_C15350"/>
<name>K0NIR0_DESTT</name>
<reference evidence="1 2" key="1">
    <citation type="journal article" date="2013" name="Environ. Microbiol.">
        <title>Complete genome, catabolic sub-proteomes and key-metabolites of Desulfobacula toluolica Tol2, a marine, aromatic compound-degrading, sulfate-reducing bacterium.</title>
        <authorList>
            <person name="Wohlbrand L."/>
            <person name="Jacob J.H."/>
            <person name="Kube M."/>
            <person name="Mussmann M."/>
            <person name="Jarling R."/>
            <person name="Beck A."/>
            <person name="Amann R."/>
            <person name="Wilkes H."/>
            <person name="Reinhardt R."/>
            <person name="Rabus R."/>
        </authorList>
    </citation>
    <scope>NUCLEOTIDE SEQUENCE [LARGE SCALE GENOMIC DNA]</scope>
    <source>
        <strain evidence="2">DSM 7467 / Tol2</strain>
    </source>
</reference>
<dbReference type="HOGENOM" id="CLU_122734_5_1_7"/>
<sequence>MKEINFYRSESGKSPVEEFLDNLTAKQAKKVVWVLNMIEEHINVPSKYFKKMVNTDNLWEVRVNLGSNIFRILCFFDGSEIIILTHAIQKKTQKTPRQAIKIAEKRMKDYFKRKKL</sequence>
<accession>K0NIR0</accession>